<reference evidence="2" key="1">
    <citation type="submission" date="2018-06" db="EMBL/GenBank/DDBJ databases">
        <authorList>
            <person name="Feng T."/>
            <person name="Jeon C.O."/>
        </authorList>
    </citation>
    <scope>NUCLEOTIDE SEQUENCE [LARGE SCALE GENOMIC DNA]</scope>
    <source>
        <strain evidence="2">S23</strain>
    </source>
</reference>
<dbReference type="PANTHER" id="PTHR40266:SF2">
    <property type="entry name" value="TOXIN HIGB-1"/>
    <property type="match status" value="1"/>
</dbReference>
<dbReference type="SUPFAM" id="SSF143011">
    <property type="entry name" value="RelE-like"/>
    <property type="match status" value="1"/>
</dbReference>
<dbReference type="RefSeq" id="WP_115214527.1">
    <property type="nucleotide sequence ID" value="NZ_QKWJ01000048.1"/>
</dbReference>
<sequence>MIKSFAHAGLRRFFETGSKAGIQPHHAQRLRNQLGALDHATRPQDMGVPGWKLHQLGGDKSGHWSVSVNGNWRLTFMFDGIDVIVVDYQDYH</sequence>
<accession>A0A370NNA4</accession>
<dbReference type="InterPro" id="IPR007711">
    <property type="entry name" value="HigB-1"/>
</dbReference>
<evidence type="ECO:0000313" key="2">
    <source>
        <dbReference type="Proteomes" id="UP000255165"/>
    </source>
</evidence>
<name>A0A370NNA4_9BURK</name>
<dbReference type="PANTHER" id="PTHR40266">
    <property type="entry name" value="TOXIN HIGB-1"/>
    <property type="match status" value="1"/>
</dbReference>
<dbReference type="Gene3D" id="3.30.2310.20">
    <property type="entry name" value="RelE-like"/>
    <property type="match status" value="1"/>
</dbReference>
<dbReference type="InterPro" id="IPR035093">
    <property type="entry name" value="RelE/ParE_toxin_dom_sf"/>
</dbReference>
<dbReference type="EMBL" id="QKWJ01000048">
    <property type="protein sequence ID" value="RDK07086.1"/>
    <property type="molecule type" value="Genomic_DNA"/>
</dbReference>
<gene>
    <name evidence="1" type="ORF">DN412_27865</name>
</gene>
<keyword evidence="2" id="KW-1185">Reference proteome</keyword>
<protein>
    <submittedName>
        <fullName evidence="1">Peptidase</fullName>
    </submittedName>
</protein>
<organism evidence="1 2">
    <name type="scientific">Cupriavidus lacunae</name>
    <dbReference type="NCBI Taxonomy" id="2666307"/>
    <lineage>
        <taxon>Bacteria</taxon>
        <taxon>Pseudomonadati</taxon>
        <taxon>Pseudomonadota</taxon>
        <taxon>Betaproteobacteria</taxon>
        <taxon>Burkholderiales</taxon>
        <taxon>Burkholderiaceae</taxon>
        <taxon>Cupriavidus</taxon>
    </lineage>
</organism>
<dbReference type="AlphaFoldDB" id="A0A370NNA4"/>
<evidence type="ECO:0000313" key="1">
    <source>
        <dbReference type="EMBL" id="RDK07086.1"/>
    </source>
</evidence>
<dbReference type="Pfam" id="PF05015">
    <property type="entry name" value="HigB-like_toxin"/>
    <property type="match status" value="1"/>
</dbReference>
<dbReference type="Proteomes" id="UP000255165">
    <property type="component" value="Unassembled WGS sequence"/>
</dbReference>
<proteinExistence type="predicted"/>
<comment type="caution">
    <text evidence="1">The sequence shown here is derived from an EMBL/GenBank/DDBJ whole genome shotgun (WGS) entry which is preliminary data.</text>
</comment>